<feature type="coiled-coil region" evidence="2">
    <location>
        <begin position="347"/>
        <end position="381"/>
    </location>
</feature>
<feature type="region of interest" description="Disordered" evidence="3">
    <location>
        <begin position="389"/>
        <end position="432"/>
    </location>
</feature>
<evidence type="ECO:0000256" key="1">
    <source>
        <dbReference type="ARBA" id="ARBA00008683"/>
    </source>
</evidence>
<dbReference type="PANTHER" id="PTHR42987:SF7">
    <property type="entry name" value="SIGNAL PEPTIDE PEPTIDASE SPPA-RELATED"/>
    <property type="match status" value="1"/>
</dbReference>
<dbReference type="EMBL" id="JBHUPA010000002">
    <property type="protein sequence ID" value="MFD2961326.1"/>
    <property type="molecule type" value="Genomic_DNA"/>
</dbReference>
<accession>A0ABW6AW18</accession>
<name>A0ABW6AW18_9SPHI</name>
<evidence type="ECO:0000259" key="4">
    <source>
        <dbReference type="Pfam" id="PF01343"/>
    </source>
</evidence>
<dbReference type="SUPFAM" id="SSF52096">
    <property type="entry name" value="ClpP/crotonase"/>
    <property type="match status" value="1"/>
</dbReference>
<dbReference type="Gene3D" id="3.90.226.10">
    <property type="entry name" value="2-enoyl-CoA Hydratase, Chain A, domain 1"/>
    <property type="match status" value="1"/>
</dbReference>
<keyword evidence="6" id="KW-1185">Reference proteome</keyword>
<organism evidence="5 6">
    <name type="scientific">Olivibacter jilunii</name>
    <dbReference type="NCBI Taxonomy" id="985016"/>
    <lineage>
        <taxon>Bacteria</taxon>
        <taxon>Pseudomonadati</taxon>
        <taxon>Bacteroidota</taxon>
        <taxon>Sphingobacteriia</taxon>
        <taxon>Sphingobacteriales</taxon>
        <taxon>Sphingobacteriaceae</taxon>
        <taxon>Olivibacter</taxon>
    </lineage>
</organism>
<evidence type="ECO:0000256" key="3">
    <source>
        <dbReference type="SAM" id="MobiDB-lite"/>
    </source>
</evidence>
<dbReference type="InterPro" id="IPR002142">
    <property type="entry name" value="Peptidase_S49"/>
</dbReference>
<evidence type="ECO:0000313" key="5">
    <source>
        <dbReference type="EMBL" id="MFD2961326.1"/>
    </source>
</evidence>
<evidence type="ECO:0000256" key="2">
    <source>
        <dbReference type="SAM" id="Coils"/>
    </source>
</evidence>
<feature type="compositionally biased region" description="Basic and acidic residues" evidence="3">
    <location>
        <begin position="401"/>
        <end position="411"/>
    </location>
</feature>
<feature type="domain" description="Peptidase S49" evidence="4">
    <location>
        <begin position="137"/>
        <end position="284"/>
    </location>
</feature>
<dbReference type="InterPro" id="IPR029045">
    <property type="entry name" value="ClpP/crotonase-like_dom_sf"/>
</dbReference>
<dbReference type="Pfam" id="PF01343">
    <property type="entry name" value="Peptidase_S49"/>
    <property type="match status" value="1"/>
</dbReference>
<reference evidence="6" key="1">
    <citation type="journal article" date="2019" name="Int. J. Syst. Evol. Microbiol.">
        <title>The Global Catalogue of Microorganisms (GCM) 10K type strain sequencing project: providing services to taxonomists for standard genome sequencing and annotation.</title>
        <authorList>
            <consortium name="The Broad Institute Genomics Platform"/>
            <consortium name="The Broad Institute Genome Sequencing Center for Infectious Disease"/>
            <person name="Wu L."/>
            <person name="Ma J."/>
        </authorList>
    </citation>
    <scope>NUCLEOTIDE SEQUENCE [LARGE SCALE GENOMIC DNA]</scope>
    <source>
        <strain evidence="6">KCTC 23098</strain>
    </source>
</reference>
<dbReference type="Proteomes" id="UP001597560">
    <property type="component" value="Unassembled WGS sequence"/>
</dbReference>
<proteinExistence type="inferred from homology"/>
<sequence>MSEFKVISAIMRGRWLLDDTFIESHIPLIANVLKGGRYSYKDDEEYSQKSAISADGTVRYDRYRGFSEAPSGSIAKILLRGPVMHYGWCDDGTNELNEQFNAAYNSPNIIGVLLDTDSPGGQVDGTESLAETIYTAPKPVVGFGNNGYIASAALWIATACKELYVDGPLTMIGSKGVYQRLYDFREAFKMAGVDIIDVYARQSTDKNKVYIDALNKKTDALKDELDYINDKFTAVIKKHRNGKLTSDDWLTGKLYYADEAHKIGLIDGYKTKAQAIERIRELSKTKGSISPKTISSQKSISMNFPNIEALAGKTEISQEDLDKANGDLTVAGITGHTIVAESFISDAAQATADLKEANTKLADLQNQLTASQSKVTKLETSNATLKDVIAGRAKEPSGAMTDKESGKKSEIEDQNNEPLPVSAHQKWANEVV</sequence>
<dbReference type="PANTHER" id="PTHR42987">
    <property type="entry name" value="PEPTIDASE S49"/>
    <property type="match status" value="1"/>
</dbReference>
<gene>
    <name evidence="5" type="ORF">ACFS6J_06000</name>
</gene>
<comment type="caution">
    <text evidence="5">The sequence shown here is derived from an EMBL/GenBank/DDBJ whole genome shotgun (WGS) entry which is preliminary data.</text>
</comment>
<comment type="similarity">
    <text evidence="1">Belongs to the peptidase S49 family.</text>
</comment>
<evidence type="ECO:0000313" key="6">
    <source>
        <dbReference type="Proteomes" id="UP001597560"/>
    </source>
</evidence>
<keyword evidence="2" id="KW-0175">Coiled coil</keyword>
<dbReference type="RefSeq" id="WP_377609442.1">
    <property type="nucleotide sequence ID" value="NZ_JBHUPA010000002.1"/>
</dbReference>
<protein>
    <submittedName>
        <fullName evidence="5">S49 family peptidase</fullName>
    </submittedName>
</protein>